<protein>
    <recommendedName>
        <fullName evidence="8">Protein kinase domain-containing protein</fullName>
    </recommendedName>
</protein>
<dbReference type="InterPro" id="IPR000719">
    <property type="entry name" value="Prot_kinase_dom"/>
</dbReference>
<dbReference type="EMBL" id="JALJOQ010000077">
    <property type="protein sequence ID" value="KAK9801359.1"/>
    <property type="molecule type" value="Genomic_DNA"/>
</dbReference>
<feature type="binding site" evidence="6">
    <location>
        <position position="499"/>
    </location>
    <ligand>
        <name>ATP</name>
        <dbReference type="ChEBI" id="CHEBI:30616"/>
    </ligand>
</feature>
<proteinExistence type="predicted"/>
<dbReference type="InterPro" id="IPR017441">
    <property type="entry name" value="Protein_kinase_ATP_BS"/>
</dbReference>
<evidence type="ECO:0000256" key="2">
    <source>
        <dbReference type="ARBA" id="ARBA00022679"/>
    </source>
</evidence>
<evidence type="ECO:0000259" key="8">
    <source>
        <dbReference type="PROSITE" id="PS50011"/>
    </source>
</evidence>
<keyword evidence="7" id="KW-0812">Transmembrane</keyword>
<evidence type="ECO:0000313" key="10">
    <source>
        <dbReference type="Proteomes" id="UP001465755"/>
    </source>
</evidence>
<dbReference type="SUPFAM" id="SSF56112">
    <property type="entry name" value="Protein kinase-like (PK-like)"/>
    <property type="match status" value="1"/>
</dbReference>
<keyword evidence="4" id="KW-0418">Kinase</keyword>
<dbReference type="InterPro" id="IPR001245">
    <property type="entry name" value="Ser-Thr/Tyr_kinase_cat_dom"/>
</dbReference>
<reference evidence="9 10" key="1">
    <citation type="journal article" date="2024" name="Nat. Commun.">
        <title>Phylogenomics reveals the evolutionary origins of lichenization in chlorophyte algae.</title>
        <authorList>
            <person name="Puginier C."/>
            <person name="Libourel C."/>
            <person name="Otte J."/>
            <person name="Skaloud P."/>
            <person name="Haon M."/>
            <person name="Grisel S."/>
            <person name="Petersen M."/>
            <person name="Berrin J.G."/>
            <person name="Delaux P.M."/>
            <person name="Dal Grande F."/>
            <person name="Keller J."/>
        </authorList>
    </citation>
    <scope>NUCLEOTIDE SEQUENCE [LARGE SCALE GENOMIC DNA]</scope>
    <source>
        <strain evidence="9 10">SAG 2036</strain>
    </source>
</reference>
<dbReference type="AlphaFoldDB" id="A0AAW1NW42"/>
<evidence type="ECO:0000256" key="3">
    <source>
        <dbReference type="ARBA" id="ARBA00022741"/>
    </source>
</evidence>
<keyword evidence="2" id="KW-0808">Transferase</keyword>
<keyword evidence="7" id="KW-0472">Membrane</keyword>
<keyword evidence="5 6" id="KW-0067">ATP-binding</keyword>
<dbReference type="Pfam" id="PF07714">
    <property type="entry name" value="PK_Tyr_Ser-Thr"/>
    <property type="match status" value="1"/>
</dbReference>
<dbReference type="GO" id="GO:0005524">
    <property type="term" value="F:ATP binding"/>
    <property type="evidence" value="ECO:0007669"/>
    <property type="project" value="UniProtKB-UniRule"/>
</dbReference>
<evidence type="ECO:0000256" key="1">
    <source>
        <dbReference type="ARBA" id="ARBA00022527"/>
    </source>
</evidence>
<organism evidence="9 10">
    <name type="scientific">Symbiochloris irregularis</name>
    <dbReference type="NCBI Taxonomy" id="706552"/>
    <lineage>
        <taxon>Eukaryota</taxon>
        <taxon>Viridiplantae</taxon>
        <taxon>Chlorophyta</taxon>
        <taxon>core chlorophytes</taxon>
        <taxon>Trebouxiophyceae</taxon>
        <taxon>Trebouxiales</taxon>
        <taxon>Trebouxiaceae</taxon>
        <taxon>Symbiochloris</taxon>
    </lineage>
</organism>
<evidence type="ECO:0000313" key="9">
    <source>
        <dbReference type="EMBL" id="KAK9801359.1"/>
    </source>
</evidence>
<feature type="transmembrane region" description="Helical" evidence="7">
    <location>
        <begin position="368"/>
        <end position="391"/>
    </location>
</feature>
<dbReference type="Gene3D" id="1.10.510.10">
    <property type="entry name" value="Transferase(Phosphotransferase) domain 1"/>
    <property type="match status" value="1"/>
</dbReference>
<dbReference type="SMART" id="SM00220">
    <property type="entry name" value="S_TKc"/>
    <property type="match status" value="1"/>
</dbReference>
<dbReference type="PANTHER" id="PTHR44329">
    <property type="entry name" value="SERINE/THREONINE-PROTEIN KINASE TNNI3K-RELATED"/>
    <property type="match status" value="1"/>
</dbReference>
<dbReference type="PROSITE" id="PS00108">
    <property type="entry name" value="PROTEIN_KINASE_ST"/>
    <property type="match status" value="1"/>
</dbReference>
<keyword evidence="7" id="KW-1133">Transmembrane helix</keyword>
<dbReference type="InterPro" id="IPR011009">
    <property type="entry name" value="Kinase-like_dom_sf"/>
</dbReference>
<sequence>MQAIAPYSPPDFPETISYEESSGESCHCQRGTNFGYGEQRTMGWLPREDMAYRADSPVYGCPAKIDPFWQMHLPRSSATSAFVMFRLRLNSESSSHLSCLCQRSVTPEEAAAAAMSRIDLSKQQVPGTAFRDDEGYKKASRGECSNCGNATNDPNAGLISVAGDLYINGSYWAPNSTSVSRPLLIQGFNVSGNATDRPRIDFGGVTNAISITNSGNLTFQDLILSGTKSQSSLNLTDYSDLPRLGGLVQWPSIVADVGSSVNFLNVTADYYVPQAILTCQQYVTKLVFGLPSNVTYSLDASGTVIKNPQKLVSVENVTNTTTDGKLGTATQEAWNTTNICTEEFNTPAPSPGLLNAETSGQGGNNAGAIAGGVVGGVVGAALLAILAIIFIRRRRNQLAKRAAAPDAQISSKAMSDAPQDQISFLQLGVTRQPSSEYSQSYSTSFSAQLLSSKDPLSWTKFASDTPVGQPDGAPVKLGSGGFGSVYKALHNGVKLVAVKVCNNSEEHERHAQAFWREIELIASCRDRNILQFYGAAVNGTEVVLVTEFCENGDLYHAIAGQEGDHLNGTYCWHSRGQSIALDVASGLFSLHSRRIVHLDVKSPNVLLIRDLCAKVADVGLAHPLLSRTHMTPKSSIMGTWAWQAPETITGAAVTTAADIWSFGVIMWELMTGERPQRGRYRTPRVPEEGPAAAVALMQACMDEDPLLRPSAGEIISLLETTQPAQQ</sequence>
<gene>
    <name evidence="9" type="ORF">WJX73_010330</name>
</gene>
<keyword evidence="1" id="KW-0723">Serine/threonine-protein kinase</keyword>
<evidence type="ECO:0000256" key="7">
    <source>
        <dbReference type="SAM" id="Phobius"/>
    </source>
</evidence>
<keyword evidence="3 6" id="KW-0547">Nucleotide-binding</keyword>
<accession>A0AAW1NW42</accession>
<evidence type="ECO:0000256" key="6">
    <source>
        <dbReference type="PROSITE-ProRule" id="PRU10141"/>
    </source>
</evidence>
<evidence type="ECO:0000256" key="4">
    <source>
        <dbReference type="ARBA" id="ARBA00022777"/>
    </source>
</evidence>
<dbReference type="Proteomes" id="UP001465755">
    <property type="component" value="Unassembled WGS sequence"/>
</dbReference>
<dbReference type="PROSITE" id="PS50011">
    <property type="entry name" value="PROTEIN_KINASE_DOM"/>
    <property type="match status" value="1"/>
</dbReference>
<comment type="caution">
    <text evidence="9">The sequence shown here is derived from an EMBL/GenBank/DDBJ whole genome shotgun (WGS) entry which is preliminary data.</text>
</comment>
<feature type="domain" description="Protein kinase" evidence="8">
    <location>
        <begin position="471"/>
        <end position="725"/>
    </location>
</feature>
<name>A0AAW1NW42_9CHLO</name>
<dbReference type="PANTHER" id="PTHR44329:SF288">
    <property type="entry name" value="MITOGEN-ACTIVATED PROTEIN KINASE KINASE KINASE 20"/>
    <property type="match status" value="1"/>
</dbReference>
<keyword evidence="10" id="KW-1185">Reference proteome</keyword>
<dbReference type="InterPro" id="IPR051681">
    <property type="entry name" value="Ser/Thr_Kinases-Pseudokinases"/>
</dbReference>
<dbReference type="PROSITE" id="PS00107">
    <property type="entry name" value="PROTEIN_KINASE_ATP"/>
    <property type="match status" value="1"/>
</dbReference>
<dbReference type="GO" id="GO:0004674">
    <property type="term" value="F:protein serine/threonine kinase activity"/>
    <property type="evidence" value="ECO:0007669"/>
    <property type="project" value="UniProtKB-KW"/>
</dbReference>
<evidence type="ECO:0000256" key="5">
    <source>
        <dbReference type="ARBA" id="ARBA00022840"/>
    </source>
</evidence>
<dbReference type="InterPro" id="IPR008271">
    <property type="entry name" value="Ser/Thr_kinase_AS"/>
</dbReference>